<dbReference type="OrthoDB" id="9025571at2"/>
<organism evidence="2 3">
    <name type="scientific">Paraburkholderia terrae</name>
    <dbReference type="NCBI Taxonomy" id="311230"/>
    <lineage>
        <taxon>Bacteria</taxon>
        <taxon>Pseudomonadati</taxon>
        <taxon>Pseudomonadota</taxon>
        <taxon>Betaproteobacteria</taxon>
        <taxon>Burkholderiales</taxon>
        <taxon>Burkholderiaceae</taxon>
        <taxon>Paraburkholderia</taxon>
    </lineage>
</organism>
<evidence type="ECO:0000313" key="2">
    <source>
        <dbReference type="EMBL" id="AUT63796.1"/>
    </source>
</evidence>
<accession>A0A2I8EW40</accession>
<gene>
    <name evidence="2" type="ORF">C2L65_22140</name>
</gene>
<name>A0A2I8EW40_9BURK</name>
<proteinExistence type="predicted"/>
<dbReference type="KEGG" id="pter:C2L65_22140"/>
<sequence>MDDRFDRRELLLHLGDMLEALNCLTRAARPDALVARLAKEQDSLQDFGYLRALAPQMTVAEFGARVASAFFLWPKELLESELNRNALASTVQHDLFDGNPIGWKEYVVHIQKKVKWFGSGLPEMKPGASNNPAHDATEEASPVEVSVEAAPLAEWDAPDEKKGWPWPQPGSTS</sequence>
<feature type="region of interest" description="Disordered" evidence="1">
    <location>
        <begin position="125"/>
        <end position="173"/>
    </location>
</feature>
<evidence type="ECO:0000256" key="1">
    <source>
        <dbReference type="SAM" id="MobiDB-lite"/>
    </source>
</evidence>
<evidence type="ECO:0000313" key="3">
    <source>
        <dbReference type="Proteomes" id="UP000243502"/>
    </source>
</evidence>
<reference evidence="2 3" key="1">
    <citation type="submission" date="2018-01" db="EMBL/GenBank/DDBJ databases">
        <title>Species boundaries and ecological features among Paraburkholderia terrae DSMZ17804T, P. hospita DSMZ17164T and P. caribensis DSMZ13236T.</title>
        <authorList>
            <person name="Pratama A.A."/>
        </authorList>
    </citation>
    <scope>NUCLEOTIDE SEQUENCE [LARGE SCALE GENOMIC DNA]</scope>
    <source>
        <strain evidence="2 3">DSM 17804</strain>
    </source>
</reference>
<dbReference type="RefSeq" id="WP_042309382.1">
    <property type="nucleotide sequence ID" value="NZ_CP026112.1"/>
</dbReference>
<dbReference type="Proteomes" id="UP000243502">
    <property type="component" value="Chromosome 2"/>
</dbReference>
<feature type="compositionally biased region" description="Low complexity" evidence="1">
    <location>
        <begin position="139"/>
        <end position="151"/>
    </location>
</feature>
<protein>
    <submittedName>
        <fullName evidence="2">Uncharacterized protein</fullName>
    </submittedName>
</protein>
<dbReference type="AlphaFoldDB" id="A0A2I8EW40"/>
<dbReference type="EMBL" id="CP026112">
    <property type="protein sequence ID" value="AUT63796.1"/>
    <property type="molecule type" value="Genomic_DNA"/>
</dbReference>